<sequence>MFTSAPSKFRYRSVKPIHLLTEIDDNNNDDELLYWDDAIDKYFDRPDHPNFHLITYPNYFRDYTIQFKQSSQNSNLFYCRDRKNRIIVQRKTPILLRFTTYKIEDGEPFFFQHLIMKIPVRSEQELLGEFETYKDRFQTMFPTRYNQVTESLRKNYIEQRNCISESYKSILTTLLHNFQNQDLSDLMFNQFLSLKKHCPQHRLPILTNSRYRTIQNLLYTI</sequence>
<reference evidence="1 2" key="1">
    <citation type="submission" date="2018-08" db="EMBL/GenBank/DDBJ databases">
        <title>Genome and evolution of the arbuscular mycorrhizal fungus Diversispora epigaea (formerly Glomus versiforme) and its bacterial endosymbionts.</title>
        <authorList>
            <person name="Sun X."/>
            <person name="Fei Z."/>
            <person name="Harrison M."/>
        </authorList>
    </citation>
    <scope>NUCLEOTIDE SEQUENCE [LARGE SCALE GENOMIC DNA]</scope>
    <source>
        <strain evidence="1 2">IT104</strain>
    </source>
</reference>
<evidence type="ECO:0000313" key="1">
    <source>
        <dbReference type="EMBL" id="RHZ89992.1"/>
    </source>
</evidence>
<accession>A0A397JRH2</accession>
<keyword evidence="2" id="KW-1185">Reference proteome</keyword>
<proteinExistence type="predicted"/>
<evidence type="ECO:0000313" key="2">
    <source>
        <dbReference type="Proteomes" id="UP000266861"/>
    </source>
</evidence>
<dbReference type="STRING" id="1348612.A0A397JRH2"/>
<gene>
    <name evidence="1" type="ORF">Glove_9g21</name>
</gene>
<organism evidence="1 2">
    <name type="scientific">Diversispora epigaea</name>
    <dbReference type="NCBI Taxonomy" id="1348612"/>
    <lineage>
        <taxon>Eukaryota</taxon>
        <taxon>Fungi</taxon>
        <taxon>Fungi incertae sedis</taxon>
        <taxon>Mucoromycota</taxon>
        <taxon>Glomeromycotina</taxon>
        <taxon>Glomeromycetes</taxon>
        <taxon>Diversisporales</taxon>
        <taxon>Diversisporaceae</taxon>
        <taxon>Diversispora</taxon>
    </lineage>
</organism>
<dbReference type="Proteomes" id="UP000266861">
    <property type="component" value="Unassembled WGS sequence"/>
</dbReference>
<dbReference type="OrthoDB" id="2443938at2759"/>
<protein>
    <submittedName>
        <fullName evidence="1">Uncharacterized protein</fullName>
    </submittedName>
</protein>
<dbReference type="AlphaFoldDB" id="A0A397JRH2"/>
<comment type="caution">
    <text evidence="1">The sequence shown here is derived from an EMBL/GenBank/DDBJ whole genome shotgun (WGS) entry which is preliminary data.</text>
</comment>
<dbReference type="EMBL" id="PQFF01000007">
    <property type="protein sequence ID" value="RHZ89992.1"/>
    <property type="molecule type" value="Genomic_DNA"/>
</dbReference>
<name>A0A397JRH2_9GLOM</name>